<reference evidence="15" key="1">
    <citation type="submission" date="2015-10" db="EMBL/GenBank/DDBJ databases">
        <authorList>
            <person name="Martinez-Garcia P.J."/>
            <person name="Crepeau M.W."/>
            <person name="Puiu D."/>
            <person name="Gonzalez-Ibeas D."/>
            <person name="Whalen J."/>
            <person name="Stevens K."/>
            <person name="Paul R."/>
            <person name="Butterfield T."/>
            <person name="Britton M."/>
            <person name="Reagan R."/>
            <person name="Chakraborty S."/>
            <person name="Walawage S.L."/>
            <person name="Vasquez-Gross H.A."/>
            <person name="Cardeno C."/>
            <person name="Famula R."/>
            <person name="Pratt K."/>
            <person name="Kuruganti S."/>
            <person name="Aradhya M.K."/>
            <person name="Leslie C.A."/>
            <person name="Dandekar A.M."/>
            <person name="Salzberg S.L."/>
            <person name="Wegrzyn J.L."/>
            <person name="Langley C.H."/>
            <person name="Neale D.B."/>
        </authorList>
    </citation>
    <scope>NUCLEOTIDE SEQUENCE</scope>
    <source>
        <tissue evidence="15">Leaves</tissue>
    </source>
</reference>
<dbReference type="Gene3D" id="1.10.510.10">
    <property type="entry name" value="Transferase(Phosphotransferase) domain 1"/>
    <property type="match status" value="1"/>
</dbReference>
<dbReference type="Pfam" id="PF12819">
    <property type="entry name" value="Malectin_like"/>
    <property type="match status" value="1"/>
</dbReference>
<dbReference type="PROSITE" id="PS50011">
    <property type="entry name" value="PROTEIN_KINASE_DOM"/>
    <property type="match status" value="1"/>
</dbReference>
<evidence type="ECO:0000313" key="16">
    <source>
        <dbReference type="Proteomes" id="UP000619265"/>
    </source>
</evidence>
<evidence type="ECO:0000256" key="1">
    <source>
        <dbReference type="ARBA" id="ARBA00004479"/>
    </source>
</evidence>
<dbReference type="FunFam" id="1.10.510.10:FF:000252">
    <property type="entry name" value="Receptor-like protein kinase FERONIA"/>
    <property type="match status" value="1"/>
</dbReference>
<proteinExistence type="predicted"/>
<dbReference type="InterPro" id="IPR011009">
    <property type="entry name" value="Kinase-like_dom_sf"/>
</dbReference>
<dbReference type="PANTHER" id="PTHR27003">
    <property type="entry name" value="OS07G0166700 PROTEIN"/>
    <property type="match status" value="1"/>
</dbReference>
<evidence type="ECO:0000256" key="7">
    <source>
        <dbReference type="ARBA" id="ARBA00022777"/>
    </source>
</evidence>
<sequence length="874" mass="98322">EHIPFRRLKSTLPPRMQLRSPFRLPLQRGSKEKGSNSYPFFMEKLHFLMVLFPLLNLQFPSFLLLSSASTLPSKYFINCGSVSNISLSGREFVGDLNLGSFSVGSSSAISTVTTNSSTDTSLYQTARIFKNQSSFDFDITDFGIYYVRVHFFPFSSGRTNLADAHFDVSTFNFSLLSNFRVKDNSNSPLIKEYLLTINATKFSIHFTPRRKSFAFVSAIEVFLVPDTEFVSDDLDLIIPSGLSNDKYYGVRSQVLLTIHRVDVGGPQNNDSLWRNWIPDDEYLLSRESAKTCVPYQGTLNYDVNGAHNYSASDLVYKTCRELNLDSSEGSSNSSKITWRFDVSRSATHLVRLHFCDIISKNASDVFFNLYFYGNITRMISTNNISDLLAAPLYHDLVVESDDSGYMDISVGPRQDSKNKTAYLNGVEIMEFMKKSSLVDVPGKGNRSRVFVIVGTVCGVAFVFIVIVLFFLGIKYKKAKQGDDGVGSWPVFHGKDTTSRKGRANASSIRSLNLKLKMPLLEIQDATHNFDPKLLIGEGGFGKVYKGTLQNGMIVAVKRSDPKHGQGLPEFETEVLVLSRIRHRHLVSLIGYCEERSEMILVYEFMEKGTLRDHLYDQNEKSKRSSKRSKLPWKQRLEICIGSAKGLHYLHTCSRGGIIHRDVKSTNILLNKNFVAKVADFGLSRSGPNDPDNFSVGIRGSFGYMDPEYFRSLQFTEKSDVYSFGVVLLEVLCARPAIINSTKREEMNLAEWGILWQNKGQLENIIDPLLVGDINPDSLRKFGETAEKCLKGDGANRPTMLDVIWDLEYALQLHQTAVHREPHEDTTTNAFFDELPLPNSIPDWKDNDLLIGGEIDGSDTTDSGVFSQLRVDAAR</sequence>
<evidence type="ECO:0000313" key="15">
    <source>
        <dbReference type="EMBL" id="KAF5463723.1"/>
    </source>
</evidence>
<dbReference type="PROSITE" id="PS00108">
    <property type="entry name" value="PROTEIN_KINASE_ST"/>
    <property type="match status" value="1"/>
</dbReference>
<keyword evidence="4 13" id="KW-0812">Transmembrane</keyword>
<reference evidence="15" key="2">
    <citation type="submission" date="2020-03" db="EMBL/GenBank/DDBJ databases">
        <title>Walnut 2.0.</title>
        <authorList>
            <person name="Marrano A."/>
            <person name="Britton M."/>
            <person name="Zimin A.V."/>
            <person name="Zaini P.A."/>
            <person name="Workman R."/>
            <person name="Puiu D."/>
            <person name="Bianco L."/>
            <person name="Allen B.J."/>
            <person name="Troggio M."/>
            <person name="Leslie C.A."/>
            <person name="Timp W."/>
            <person name="Dendekar A."/>
            <person name="Salzberg S.L."/>
            <person name="Neale D.B."/>
        </authorList>
    </citation>
    <scope>NUCLEOTIDE SEQUENCE</scope>
    <source>
        <tissue evidence="15">Leaves</tissue>
    </source>
</reference>
<dbReference type="InterPro" id="IPR024788">
    <property type="entry name" value="Malectin-like_Carb-bd_dom"/>
</dbReference>
<protein>
    <recommendedName>
        <fullName evidence="14">Protein kinase domain-containing protein</fullName>
    </recommendedName>
</protein>
<keyword evidence="3" id="KW-0808">Transferase</keyword>
<feature type="domain" description="Protein kinase" evidence="14">
    <location>
        <begin position="529"/>
        <end position="816"/>
    </location>
</feature>
<accession>A0A833XC53</accession>
<evidence type="ECO:0000256" key="11">
    <source>
        <dbReference type="ARBA" id="ARBA00023180"/>
    </source>
</evidence>
<dbReference type="GO" id="GO:0004714">
    <property type="term" value="F:transmembrane receptor protein tyrosine kinase activity"/>
    <property type="evidence" value="ECO:0007669"/>
    <property type="project" value="InterPro"/>
</dbReference>
<dbReference type="FunFam" id="3.30.200.20:FF:000039">
    <property type="entry name" value="receptor-like protein kinase FERONIA"/>
    <property type="match status" value="1"/>
</dbReference>
<dbReference type="InterPro" id="IPR045272">
    <property type="entry name" value="ANXUR1/2-like"/>
</dbReference>
<dbReference type="Gene3D" id="3.30.200.20">
    <property type="entry name" value="Phosphorylase Kinase, domain 1"/>
    <property type="match status" value="1"/>
</dbReference>
<comment type="caution">
    <text evidence="15">The sequence shown here is derived from an EMBL/GenBank/DDBJ whole genome shotgun (WGS) entry which is preliminary data.</text>
</comment>
<dbReference type="InterPro" id="IPR017441">
    <property type="entry name" value="Protein_kinase_ATP_BS"/>
</dbReference>
<feature type="transmembrane region" description="Helical" evidence="13">
    <location>
        <begin position="449"/>
        <end position="471"/>
    </location>
</feature>
<dbReference type="EMBL" id="LIHL02000007">
    <property type="protein sequence ID" value="KAF5463723.1"/>
    <property type="molecule type" value="Genomic_DNA"/>
</dbReference>
<dbReference type="GO" id="GO:0005524">
    <property type="term" value="F:ATP binding"/>
    <property type="evidence" value="ECO:0007669"/>
    <property type="project" value="UniProtKB-UniRule"/>
</dbReference>
<keyword evidence="6 12" id="KW-0547">Nucleotide-binding</keyword>
<evidence type="ECO:0000256" key="13">
    <source>
        <dbReference type="SAM" id="Phobius"/>
    </source>
</evidence>
<dbReference type="Gene3D" id="2.60.120.430">
    <property type="entry name" value="Galactose-binding lectin"/>
    <property type="match status" value="2"/>
</dbReference>
<dbReference type="SUPFAM" id="SSF56112">
    <property type="entry name" value="Protein kinase-like (PK-like)"/>
    <property type="match status" value="1"/>
</dbReference>
<gene>
    <name evidence="15" type="ORF">F2P56_013865</name>
</gene>
<dbReference type="CDD" id="cd14066">
    <property type="entry name" value="STKc_IRAK"/>
    <property type="match status" value="1"/>
</dbReference>
<feature type="non-terminal residue" evidence="15">
    <location>
        <position position="1"/>
    </location>
</feature>
<dbReference type="InterPro" id="IPR008271">
    <property type="entry name" value="Ser/Thr_kinase_AS"/>
</dbReference>
<keyword evidence="7" id="KW-0418">Kinase</keyword>
<evidence type="ECO:0000256" key="10">
    <source>
        <dbReference type="ARBA" id="ARBA00023136"/>
    </source>
</evidence>
<evidence type="ECO:0000256" key="5">
    <source>
        <dbReference type="ARBA" id="ARBA00022729"/>
    </source>
</evidence>
<keyword evidence="9 13" id="KW-1133">Transmembrane helix</keyword>
<dbReference type="GO" id="GO:0004674">
    <property type="term" value="F:protein serine/threonine kinase activity"/>
    <property type="evidence" value="ECO:0007669"/>
    <property type="project" value="UniProtKB-KW"/>
</dbReference>
<keyword evidence="2" id="KW-0723">Serine/threonine-protein kinase</keyword>
<keyword evidence="8 12" id="KW-0067">ATP-binding</keyword>
<name>A0A833XC53_JUGRE</name>
<dbReference type="SMART" id="SM00220">
    <property type="entry name" value="S_TKc"/>
    <property type="match status" value="1"/>
</dbReference>
<evidence type="ECO:0000256" key="6">
    <source>
        <dbReference type="ARBA" id="ARBA00022741"/>
    </source>
</evidence>
<keyword evidence="5" id="KW-0732">Signal</keyword>
<dbReference type="FunFam" id="2.60.120.430:FF:000005">
    <property type="entry name" value="Putative receptor-like protein kinase"/>
    <property type="match status" value="1"/>
</dbReference>
<evidence type="ECO:0000256" key="3">
    <source>
        <dbReference type="ARBA" id="ARBA00022679"/>
    </source>
</evidence>
<dbReference type="GO" id="GO:0016020">
    <property type="term" value="C:membrane"/>
    <property type="evidence" value="ECO:0007669"/>
    <property type="project" value="UniProtKB-SubCell"/>
</dbReference>
<evidence type="ECO:0000256" key="12">
    <source>
        <dbReference type="PROSITE-ProRule" id="PRU10141"/>
    </source>
</evidence>
<evidence type="ECO:0000256" key="8">
    <source>
        <dbReference type="ARBA" id="ARBA00022840"/>
    </source>
</evidence>
<comment type="subcellular location">
    <subcellularLocation>
        <location evidence="1">Membrane</location>
        <topology evidence="1">Single-pass type I membrane protein</topology>
    </subcellularLocation>
</comment>
<dbReference type="InterPro" id="IPR000719">
    <property type="entry name" value="Prot_kinase_dom"/>
</dbReference>
<evidence type="ECO:0000256" key="9">
    <source>
        <dbReference type="ARBA" id="ARBA00022989"/>
    </source>
</evidence>
<evidence type="ECO:0000256" key="2">
    <source>
        <dbReference type="ARBA" id="ARBA00022527"/>
    </source>
</evidence>
<evidence type="ECO:0000256" key="4">
    <source>
        <dbReference type="ARBA" id="ARBA00022692"/>
    </source>
</evidence>
<dbReference type="PROSITE" id="PS00107">
    <property type="entry name" value="PROTEIN_KINASE_ATP"/>
    <property type="match status" value="1"/>
</dbReference>
<dbReference type="InterPro" id="IPR001245">
    <property type="entry name" value="Ser-Thr/Tyr_kinase_cat_dom"/>
</dbReference>
<organism evidence="15 16">
    <name type="scientific">Juglans regia</name>
    <name type="common">English walnut</name>
    <dbReference type="NCBI Taxonomy" id="51240"/>
    <lineage>
        <taxon>Eukaryota</taxon>
        <taxon>Viridiplantae</taxon>
        <taxon>Streptophyta</taxon>
        <taxon>Embryophyta</taxon>
        <taxon>Tracheophyta</taxon>
        <taxon>Spermatophyta</taxon>
        <taxon>Magnoliopsida</taxon>
        <taxon>eudicotyledons</taxon>
        <taxon>Gunneridae</taxon>
        <taxon>Pentapetalae</taxon>
        <taxon>rosids</taxon>
        <taxon>fabids</taxon>
        <taxon>Fagales</taxon>
        <taxon>Juglandaceae</taxon>
        <taxon>Juglans</taxon>
    </lineage>
</organism>
<keyword evidence="10 13" id="KW-0472">Membrane</keyword>
<dbReference type="Proteomes" id="UP000619265">
    <property type="component" value="Unassembled WGS sequence"/>
</dbReference>
<feature type="binding site" evidence="12">
    <location>
        <position position="557"/>
    </location>
    <ligand>
        <name>ATP</name>
        <dbReference type="ChEBI" id="CHEBI:30616"/>
    </ligand>
</feature>
<dbReference type="AlphaFoldDB" id="A0A833XC53"/>
<dbReference type="PANTHER" id="PTHR27003:SF325">
    <property type="entry name" value="PROTEIN KINASE DOMAIN-CONTAINING PROTEIN"/>
    <property type="match status" value="1"/>
</dbReference>
<keyword evidence="11" id="KW-0325">Glycoprotein</keyword>
<dbReference type="Gramene" id="Jr07_01290_p1">
    <property type="protein sequence ID" value="cds.Jr07_01290_p1"/>
    <property type="gene ID" value="Jr07_01290"/>
</dbReference>
<dbReference type="Pfam" id="PF07714">
    <property type="entry name" value="PK_Tyr_Ser-Thr"/>
    <property type="match status" value="1"/>
</dbReference>
<evidence type="ECO:0000259" key="14">
    <source>
        <dbReference type="PROSITE" id="PS50011"/>
    </source>
</evidence>